<gene>
    <name evidence="1" type="ORF">GPL21_06870</name>
</gene>
<sequence>MVEVDRMDSSATQSLRRVSCIGVIFYLIPSRSLVTEAAARECQSVGSFMPIPDFNIDGLLPPFVGGTPAGPSSDMSPYRGSALDVVRVFAFSEGRKSILRGWLLHRKALRAIGFGTGFQWIDGSFVEKGKEPKDIDTMTFLRRPPLARTLHDLGLFWQANRPVLGRAQVKASFHVDFLPLDLDGDDEILVDLTRYYLSLFSHRREDLVWKGMVQVPLDTVAEDDQALDLLGPEPTSSDPDTGDGT</sequence>
<dbReference type="EMBL" id="WQNF01000004">
    <property type="protein sequence ID" value="MVT64829.1"/>
    <property type="molecule type" value="Genomic_DNA"/>
</dbReference>
<organism evidence="1 2">
    <name type="scientific">Bradyrhizobium pachyrhizi</name>
    <dbReference type="NCBI Taxonomy" id="280333"/>
    <lineage>
        <taxon>Bacteria</taxon>
        <taxon>Pseudomonadati</taxon>
        <taxon>Pseudomonadota</taxon>
        <taxon>Alphaproteobacteria</taxon>
        <taxon>Hyphomicrobiales</taxon>
        <taxon>Nitrobacteraceae</taxon>
        <taxon>Bradyrhizobium</taxon>
    </lineage>
</organism>
<comment type="caution">
    <text evidence="1">The sequence shown here is derived from an EMBL/GenBank/DDBJ whole genome shotgun (WGS) entry which is preliminary data.</text>
</comment>
<dbReference type="RefSeq" id="WP_157342036.1">
    <property type="nucleotide sequence ID" value="NZ_WQNF01000004.1"/>
</dbReference>
<dbReference type="InterPro" id="IPR053860">
    <property type="entry name" value="DUF6932"/>
</dbReference>
<reference evidence="1 2" key="1">
    <citation type="submission" date="2019-12" db="EMBL/GenBank/DDBJ databases">
        <title>Draft genome sequences Bradyrhizobium cajani AMBPC1010, Bradyrhizobium pachyrhizi AMBPC1040 and Bradyrhizobium yuanmingense ALSPC3051, three plant growth promoting strains isolated from nodules of Cajanus cajan L. in Dominican Republic.</title>
        <authorList>
            <person name="Flores-Felix J.D."/>
            <person name="Araujo J."/>
            <person name="Diaz-Alcantara C."/>
            <person name="Gonzalez-Andres F."/>
            <person name="Velazquez E."/>
        </authorList>
    </citation>
    <scope>NUCLEOTIDE SEQUENCE [LARGE SCALE GENOMIC DNA]</scope>
    <source>
        <strain evidence="1 2">1040</strain>
    </source>
</reference>
<evidence type="ECO:0000313" key="2">
    <source>
        <dbReference type="Proteomes" id="UP000436468"/>
    </source>
</evidence>
<keyword evidence="2" id="KW-1185">Reference proteome</keyword>
<accession>A0A844SL94</accession>
<dbReference type="Pfam" id="PF22014">
    <property type="entry name" value="DUF6932"/>
    <property type="match status" value="1"/>
</dbReference>
<evidence type="ECO:0000313" key="1">
    <source>
        <dbReference type="EMBL" id="MVT64829.1"/>
    </source>
</evidence>
<protein>
    <submittedName>
        <fullName evidence="1">Uncharacterized protein</fullName>
    </submittedName>
</protein>
<name>A0A844SL94_9BRAD</name>
<dbReference type="AlphaFoldDB" id="A0A844SL94"/>
<dbReference type="Proteomes" id="UP000436468">
    <property type="component" value="Unassembled WGS sequence"/>
</dbReference>
<proteinExistence type="predicted"/>